<dbReference type="Pfam" id="PF12732">
    <property type="entry name" value="YtxH"/>
    <property type="match status" value="1"/>
</dbReference>
<feature type="coiled-coil region" evidence="1">
    <location>
        <begin position="34"/>
        <end position="69"/>
    </location>
</feature>
<keyword evidence="2" id="KW-0472">Membrane</keyword>
<dbReference type="InterPro" id="IPR052928">
    <property type="entry name" value="Desiccation-related_membrane"/>
</dbReference>
<evidence type="ECO:0000256" key="1">
    <source>
        <dbReference type="SAM" id="Coils"/>
    </source>
</evidence>
<reference evidence="3 4" key="1">
    <citation type="submission" date="2017-11" db="EMBL/GenBank/DDBJ databases">
        <title>Evolution of Phototrophy in the Chloroflexi Phylum Driven by Horizontal Gene Transfer.</title>
        <authorList>
            <person name="Ward L.M."/>
            <person name="Hemp J."/>
            <person name="Shih P.M."/>
            <person name="Mcglynn S.E."/>
            <person name="Fischer W."/>
        </authorList>
    </citation>
    <scope>NUCLEOTIDE SEQUENCE [LARGE SCALE GENOMIC DNA]</scope>
    <source>
        <strain evidence="3">JP3_7</strain>
    </source>
</reference>
<comment type="caution">
    <text evidence="3">The sequence shown here is derived from an EMBL/GenBank/DDBJ whole genome shotgun (WGS) entry which is preliminary data.</text>
</comment>
<sequence length="69" mass="7662">MGKWGSFLNGLIIGAIGGGIMALLLAPQSGEDLRDDIKREVDEILEEGRRAAEQSQRELEERLNRLRGL</sequence>
<dbReference type="AlphaFoldDB" id="A0A2M8QCL5"/>
<dbReference type="EMBL" id="PGTN01000044">
    <property type="protein sequence ID" value="PJF47547.1"/>
    <property type="molecule type" value="Genomic_DNA"/>
</dbReference>
<dbReference type="InterPro" id="IPR024623">
    <property type="entry name" value="YtxH"/>
</dbReference>
<evidence type="ECO:0000256" key="2">
    <source>
        <dbReference type="SAM" id="Phobius"/>
    </source>
</evidence>
<dbReference type="PANTHER" id="PTHR35792">
    <property type="entry name" value="GENERAL STRESS PROTEIN"/>
    <property type="match status" value="1"/>
</dbReference>
<keyword evidence="1" id="KW-0175">Coiled coil</keyword>
<evidence type="ECO:0000313" key="3">
    <source>
        <dbReference type="EMBL" id="PJF47547.1"/>
    </source>
</evidence>
<protein>
    <recommendedName>
        <fullName evidence="5">YtxH domain-containing protein</fullName>
    </recommendedName>
</protein>
<organism evidence="3 4">
    <name type="scientific">Candidatus Thermofonsia Clade 3 bacterium</name>
    <dbReference type="NCBI Taxonomy" id="2364212"/>
    <lineage>
        <taxon>Bacteria</taxon>
        <taxon>Bacillati</taxon>
        <taxon>Chloroflexota</taxon>
        <taxon>Candidatus Thermofontia</taxon>
        <taxon>Candidatus Thermofonsia Clade 3</taxon>
    </lineage>
</organism>
<feature type="transmembrane region" description="Helical" evidence="2">
    <location>
        <begin position="6"/>
        <end position="26"/>
    </location>
</feature>
<evidence type="ECO:0000313" key="4">
    <source>
        <dbReference type="Proteomes" id="UP000230790"/>
    </source>
</evidence>
<keyword evidence="2" id="KW-0812">Transmembrane</keyword>
<keyword evidence="2" id="KW-1133">Transmembrane helix</keyword>
<proteinExistence type="predicted"/>
<dbReference type="Proteomes" id="UP000230790">
    <property type="component" value="Unassembled WGS sequence"/>
</dbReference>
<name>A0A2M8QCL5_9CHLR</name>
<accession>A0A2M8QCL5</accession>
<evidence type="ECO:0008006" key="5">
    <source>
        <dbReference type="Google" id="ProtNLM"/>
    </source>
</evidence>
<dbReference type="PANTHER" id="PTHR35792:SF1">
    <property type="entry name" value="SLL0268 PROTEIN"/>
    <property type="match status" value="1"/>
</dbReference>
<gene>
    <name evidence="3" type="ORF">CUN48_08085</name>
</gene>